<dbReference type="Pfam" id="PF24626">
    <property type="entry name" value="SH3_Tf2-1"/>
    <property type="match status" value="1"/>
</dbReference>
<dbReference type="InterPro" id="IPR050951">
    <property type="entry name" value="Retrovirus_Pol_polyprotein"/>
</dbReference>
<dbReference type="EMBL" id="FUEG01000007">
    <property type="protein sequence ID" value="SJL06872.1"/>
    <property type="molecule type" value="Genomic_DNA"/>
</dbReference>
<dbReference type="SUPFAM" id="SSF53098">
    <property type="entry name" value="Ribonuclease H-like"/>
    <property type="match status" value="1"/>
</dbReference>
<evidence type="ECO:0000313" key="4">
    <source>
        <dbReference type="EMBL" id="SJL06872.1"/>
    </source>
</evidence>
<accession>A0A284RDN3</accession>
<keyword evidence="5" id="KW-1185">Reference proteome</keyword>
<dbReference type="OrthoDB" id="3233705at2759"/>
<dbReference type="InterPro" id="IPR000953">
    <property type="entry name" value="Chromo/chromo_shadow_dom"/>
</dbReference>
<evidence type="ECO:0000259" key="3">
    <source>
        <dbReference type="PROSITE" id="PS50994"/>
    </source>
</evidence>
<gene>
    <name evidence="4" type="ORF">ARMOST_10214</name>
</gene>
<dbReference type="PROSITE" id="PS50994">
    <property type="entry name" value="INTEGRASE"/>
    <property type="match status" value="1"/>
</dbReference>
<reference evidence="5" key="1">
    <citation type="journal article" date="2017" name="Nat. Ecol. Evol.">
        <title>Genome expansion and lineage-specific genetic innovations in the forest pathogenic fungi Armillaria.</title>
        <authorList>
            <person name="Sipos G."/>
            <person name="Prasanna A.N."/>
            <person name="Walter M.C."/>
            <person name="O'Connor E."/>
            <person name="Balint B."/>
            <person name="Krizsan K."/>
            <person name="Kiss B."/>
            <person name="Hess J."/>
            <person name="Varga T."/>
            <person name="Slot J."/>
            <person name="Riley R."/>
            <person name="Boka B."/>
            <person name="Rigling D."/>
            <person name="Barry K."/>
            <person name="Lee J."/>
            <person name="Mihaltcheva S."/>
            <person name="LaButti K."/>
            <person name="Lipzen A."/>
            <person name="Waldron R."/>
            <person name="Moloney N.M."/>
            <person name="Sperisen C."/>
            <person name="Kredics L."/>
            <person name="Vagvoelgyi C."/>
            <person name="Patrignani A."/>
            <person name="Fitzpatrick D."/>
            <person name="Nagy I."/>
            <person name="Doyle S."/>
            <person name="Anderson J.B."/>
            <person name="Grigoriev I.V."/>
            <person name="Gueldener U."/>
            <person name="Muensterkoetter M."/>
            <person name="Nagy L.G."/>
        </authorList>
    </citation>
    <scope>NUCLEOTIDE SEQUENCE [LARGE SCALE GENOMIC DNA]</scope>
    <source>
        <strain evidence="5">C18/9</strain>
    </source>
</reference>
<dbReference type="InterPro" id="IPR036397">
    <property type="entry name" value="RNaseH_sf"/>
</dbReference>
<dbReference type="InterPro" id="IPR056924">
    <property type="entry name" value="SH3_Tf2-1"/>
</dbReference>
<dbReference type="STRING" id="47428.A0A284RDN3"/>
<dbReference type="GO" id="GO:0005634">
    <property type="term" value="C:nucleus"/>
    <property type="evidence" value="ECO:0007669"/>
    <property type="project" value="UniProtKB-ARBA"/>
</dbReference>
<dbReference type="SMART" id="SM00298">
    <property type="entry name" value="CHROMO"/>
    <property type="match status" value="1"/>
</dbReference>
<dbReference type="Gene3D" id="2.40.50.40">
    <property type="match status" value="1"/>
</dbReference>
<dbReference type="InterPro" id="IPR016197">
    <property type="entry name" value="Chromo-like_dom_sf"/>
</dbReference>
<dbReference type="GO" id="GO:0003723">
    <property type="term" value="F:RNA binding"/>
    <property type="evidence" value="ECO:0007669"/>
    <property type="project" value="UniProtKB-KW"/>
</dbReference>
<organism evidence="4 5">
    <name type="scientific">Armillaria ostoyae</name>
    <name type="common">Armillaria root rot fungus</name>
    <dbReference type="NCBI Taxonomy" id="47428"/>
    <lineage>
        <taxon>Eukaryota</taxon>
        <taxon>Fungi</taxon>
        <taxon>Dikarya</taxon>
        <taxon>Basidiomycota</taxon>
        <taxon>Agaricomycotina</taxon>
        <taxon>Agaricomycetes</taxon>
        <taxon>Agaricomycetidae</taxon>
        <taxon>Agaricales</taxon>
        <taxon>Marasmiineae</taxon>
        <taxon>Physalacriaceae</taxon>
        <taxon>Armillaria</taxon>
    </lineage>
</organism>
<name>A0A284RDN3_ARMOS</name>
<dbReference type="PANTHER" id="PTHR37984:SF5">
    <property type="entry name" value="PROTEIN NYNRIN-LIKE"/>
    <property type="match status" value="1"/>
</dbReference>
<dbReference type="PROSITE" id="PS50013">
    <property type="entry name" value="CHROMO_2"/>
    <property type="match status" value="1"/>
</dbReference>
<dbReference type="InterPro" id="IPR001584">
    <property type="entry name" value="Integrase_cat-core"/>
</dbReference>
<protein>
    <recommendedName>
        <fullName evidence="6">Integrase catalytic domain-containing protein</fullName>
    </recommendedName>
</protein>
<dbReference type="PANTHER" id="PTHR37984">
    <property type="entry name" value="PROTEIN CBG26694"/>
    <property type="match status" value="1"/>
</dbReference>
<evidence type="ECO:0000259" key="2">
    <source>
        <dbReference type="PROSITE" id="PS50013"/>
    </source>
</evidence>
<evidence type="ECO:0008006" key="6">
    <source>
        <dbReference type="Google" id="ProtNLM"/>
    </source>
</evidence>
<dbReference type="Pfam" id="PF00385">
    <property type="entry name" value="Chromo"/>
    <property type="match status" value="1"/>
</dbReference>
<dbReference type="InterPro" id="IPR023780">
    <property type="entry name" value="Chromo_domain"/>
</dbReference>
<feature type="domain" description="Integrase catalytic" evidence="3">
    <location>
        <begin position="1"/>
        <end position="158"/>
    </location>
</feature>
<feature type="domain" description="Chromo" evidence="2">
    <location>
        <begin position="301"/>
        <end position="345"/>
    </location>
</feature>
<dbReference type="InterPro" id="IPR012337">
    <property type="entry name" value="RNaseH-like_sf"/>
</dbReference>
<proteinExistence type="predicted"/>
<dbReference type="SUPFAM" id="SSF54160">
    <property type="entry name" value="Chromo domain-like"/>
    <property type="match status" value="1"/>
</dbReference>
<evidence type="ECO:0000313" key="5">
    <source>
        <dbReference type="Proteomes" id="UP000219338"/>
    </source>
</evidence>
<evidence type="ECO:0000256" key="1">
    <source>
        <dbReference type="ARBA" id="ARBA00022884"/>
    </source>
</evidence>
<dbReference type="Gene3D" id="3.30.420.10">
    <property type="entry name" value="Ribonuclease H-like superfamily/Ribonuclease H"/>
    <property type="match status" value="1"/>
</dbReference>
<dbReference type="Proteomes" id="UP000219338">
    <property type="component" value="Unassembled WGS sequence"/>
</dbReference>
<keyword evidence="1" id="KW-0694">RNA-binding</keyword>
<dbReference type="CDD" id="cd00024">
    <property type="entry name" value="CD_CSD"/>
    <property type="match status" value="1"/>
</dbReference>
<dbReference type="GO" id="GO:0006338">
    <property type="term" value="P:chromatin remodeling"/>
    <property type="evidence" value="ECO:0007669"/>
    <property type="project" value="UniProtKB-ARBA"/>
</dbReference>
<sequence length="345" mass="39739">MDLPWSGEFNAIYVVVDRLMKHAQFIPTTTGLDAEEFRNLFTRNVICRYGLPTSIIADRDPRWMSDFWKGVSKALKTRMALSSSHHPQHDGQTEVTNKFLKTMLRAYIAGDLANWGEWLQVLEFAYNSHQSASMKSSPFSLLLGFQPTSPLELIAKGQFARNKTNQLTKEATEFLADIEVHCENARLSIARAHENQTKYYNANRKPFPELEPGHKVLINPHSLAWKESKGKGAKLVQRWIGPFEVLEKINLKAYRLRMGDKYPGSPVFNIEHLKPYQESPKEFQKRTLLPETREGDSKEEFEVEKIVGHRYQARKLQFLVRWLGYGPQFDSWATAKDLTNAPEVL</sequence>
<dbReference type="GO" id="GO:0015074">
    <property type="term" value="P:DNA integration"/>
    <property type="evidence" value="ECO:0007669"/>
    <property type="project" value="InterPro"/>
</dbReference>
<dbReference type="AlphaFoldDB" id="A0A284RDN3"/>